<name>A0AAV5WBD0_9BILA</name>
<feature type="non-terminal residue" evidence="8">
    <location>
        <position position="344"/>
    </location>
</feature>
<dbReference type="Proteomes" id="UP001432322">
    <property type="component" value="Unassembled WGS sequence"/>
</dbReference>
<evidence type="ECO:0000256" key="5">
    <source>
        <dbReference type="PROSITE-ProRule" id="PRU00175"/>
    </source>
</evidence>
<feature type="region of interest" description="Disordered" evidence="6">
    <location>
        <begin position="192"/>
        <end position="227"/>
    </location>
</feature>
<keyword evidence="9" id="KW-1185">Reference proteome</keyword>
<feature type="compositionally biased region" description="Basic and acidic residues" evidence="6">
    <location>
        <begin position="130"/>
        <end position="157"/>
    </location>
</feature>
<feature type="compositionally biased region" description="Polar residues" evidence="6">
    <location>
        <begin position="323"/>
        <end position="344"/>
    </location>
</feature>
<dbReference type="PROSITE" id="PS00518">
    <property type="entry name" value="ZF_RING_1"/>
    <property type="match status" value="1"/>
</dbReference>
<dbReference type="PROSITE" id="PS50089">
    <property type="entry name" value="ZF_RING_2"/>
    <property type="match status" value="1"/>
</dbReference>
<evidence type="ECO:0000256" key="1">
    <source>
        <dbReference type="ARBA" id="ARBA00022723"/>
    </source>
</evidence>
<dbReference type="PANTHER" id="PTHR22663">
    <property type="entry name" value="RING FINGER PROTEIN NARYA-RELATED"/>
    <property type="match status" value="1"/>
</dbReference>
<dbReference type="AlphaFoldDB" id="A0AAV5WBD0"/>
<feature type="non-terminal residue" evidence="8">
    <location>
        <position position="1"/>
    </location>
</feature>
<gene>
    <name evidence="8" type="ORF">PFISCL1PPCAC_20513</name>
</gene>
<keyword evidence="1" id="KW-0479">Metal-binding</keyword>
<evidence type="ECO:0000313" key="8">
    <source>
        <dbReference type="EMBL" id="GMT29216.1"/>
    </source>
</evidence>
<feature type="region of interest" description="Disordered" evidence="6">
    <location>
        <begin position="250"/>
        <end position="344"/>
    </location>
</feature>
<dbReference type="GO" id="GO:0007131">
    <property type="term" value="P:reciprocal meiotic recombination"/>
    <property type="evidence" value="ECO:0007669"/>
    <property type="project" value="InterPro"/>
</dbReference>
<organism evidence="8 9">
    <name type="scientific">Pristionchus fissidentatus</name>
    <dbReference type="NCBI Taxonomy" id="1538716"/>
    <lineage>
        <taxon>Eukaryota</taxon>
        <taxon>Metazoa</taxon>
        <taxon>Ecdysozoa</taxon>
        <taxon>Nematoda</taxon>
        <taxon>Chromadorea</taxon>
        <taxon>Rhabditida</taxon>
        <taxon>Rhabditina</taxon>
        <taxon>Diplogasteromorpha</taxon>
        <taxon>Diplogasteroidea</taxon>
        <taxon>Neodiplogasteridae</taxon>
        <taxon>Pristionchus</taxon>
    </lineage>
</organism>
<evidence type="ECO:0000313" key="9">
    <source>
        <dbReference type="Proteomes" id="UP001432322"/>
    </source>
</evidence>
<evidence type="ECO:0000256" key="6">
    <source>
        <dbReference type="SAM" id="MobiDB-lite"/>
    </source>
</evidence>
<proteinExistence type="predicted"/>
<accession>A0AAV5WBD0</accession>
<dbReference type="GO" id="GO:0007129">
    <property type="term" value="P:homologous chromosome pairing at meiosis"/>
    <property type="evidence" value="ECO:0007669"/>
    <property type="project" value="TreeGrafter"/>
</dbReference>
<feature type="domain" description="RING-type" evidence="7">
    <location>
        <begin position="8"/>
        <end position="49"/>
    </location>
</feature>
<comment type="caution">
    <text evidence="8">The sequence shown here is derived from an EMBL/GenBank/DDBJ whole genome shotgun (WGS) entry which is preliminary data.</text>
</comment>
<evidence type="ECO:0000259" key="7">
    <source>
        <dbReference type="PROSITE" id="PS50089"/>
    </source>
</evidence>
<dbReference type="EMBL" id="BTSY01000005">
    <property type="protein sequence ID" value="GMT29216.1"/>
    <property type="molecule type" value="Genomic_DNA"/>
</dbReference>
<dbReference type="GO" id="GO:0019789">
    <property type="term" value="F:SUMO transferase activity"/>
    <property type="evidence" value="ECO:0007669"/>
    <property type="project" value="InterPro"/>
</dbReference>
<dbReference type="InterPro" id="IPR042123">
    <property type="entry name" value="Zip3/RNF212-like"/>
</dbReference>
<dbReference type="PANTHER" id="PTHR22663:SF17">
    <property type="entry name" value="RING FINGER PROTEIN NARYA-RELATED"/>
    <property type="match status" value="1"/>
</dbReference>
<protein>
    <recommendedName>
        <fullName evidence="7">RING-type domain-containing protein</fullName>
    </recommendedName>
</protein>
<reference evidence="8" key="1">
    <citation type="submission" date="2023-10" db="EMBL/GenBank/DDBJ databases">
        <title>Genome assembly of Pristionchus species.</title>
        <authorList>
            <person name="Yoshida K."/>
            <person name="Sommer R.J."/>
        </authorList>
    </citation>
    <scope>NUCLEOTIDE SEQUENCE</scope>
    <source>
        <strain evidence="8">RS5133</strain>
    </source>
</reference>
<dbReference type="InterPro" id="IPR017907">
    <property type="entry name" value="Znf_RING_CS"/>
</dbReference>
<dbReference type="GO" id="GO:0000795">
    <property type="term" value="C:synaptonemal complex"/>
    <property type="evidence" value="ECO:0007669"/>
    <property type="project" value="InterPro"/>
</dbReference>
<evidence type="ECO:0000256" key="3">
    <source>
        <dbReference type="ARBA" id="ARBA00022833"/>
    </source>
</evidence>
<dbReference type="InterPro" id="IPR001841">
    <property type="entry name" value="Znf_RING"/>
</dbReference>
<keyword evidence="4" id="KW-0469">Meiosis</keyword>
<keyword evidence="3" id="KW-0862">Zinc</keyword>
<feature type="compositionally biased region" description="Low complexity" evidence="6">
    <location>
        <begin position="169"/>
        <end position="180"/>
    </location>
</feature>
<keyword evidence="2 5" id="KW-0863">Zinc-finger</keyword>
<feature type="region of interest" description="Disordered" evidence="6">
    <location>
        <begin position="130"/>
        <end position="180"/>
    </location>
</feature>
<sequence length="344" mass="37793">KMSNCVHCNHCGVFPSPNCTSFCVSNCGHIFCKECIDKGRLSTMCNRCRALSPKFITIDRNLSPDLQVMFKRPGQIVDEHTMELQPAFSFQNAQLAMRLKGQNALLKKEREKSGTLQSQVTIMKDEVKDMQKHCNEQRSRSRHSSLDKSHHSSRGDVSEMSSHSHHHTMSSMSSMDTSYSDPFKTPVNGLKRFTTSTPKVSQPIGGSSAKKMNDSSFTTGRLSHSSTIPSLSSFSMEIDEEDIVDVTPAQHKSRVIPPQTPQPHKTKSGRLIDFDPILSNGGGKKILPKTPAPTKNMQSLSMAERLSAPRPGTSVKTPKKPEMTSSTPGPASISKPKTPQATPG</sequence>
<dbReference type="GO" id="GO:0016925">
    <property type="term" value="P:protein sumoylation"/>
    <property type="evidence" value="ECO:0007669"/>
    <property type="project" value="TreeGrafter"/>
</dbReference>
<dbReference type="GO" id="GO:0008270">
    <property type="term" value="F:zinc ion binding"/>
    <property type="evidence" value="ECO:0007669"/>
    <property type="project" value="UniProtKB-KW"/>
</dbReference>
<evidence type="ECO:0000256" key="2">
    <source>
        <dbReference type="ARBA" id="ARBA00022771"/>
    </source>
</evidence>
<evidence type="ECO:0000256" key="4">
    <source>
        <dbReference type="ARBA" id="ARBA00023254"/>
    </source>
</evidence>